<dbReference type="InterPro" id="IPR002110">
    <property type="entry name" value="Ankyrin_rpt"/>
</dbReference>
<dbReference type="Pfam" id="PF12796">
    <property type="entry name" value="Ank_2"/>
    <property type="match status" value="1"/>
</dbReference>
<evidence type="ECO:0000256" key="1">
    <source>
        <dbReference type="ARBA" id="ARBA00022737"/>
    </source>
</evidence>
<dbReference type="SUPFAM" id="SSF48403">
    <property type="entry name" value="Ankyrin repeat"/>
    <property type="match status" value="1"/>
</dbReference>
<organism evidence="4 5">
    <name type="scientific">Cercospora kikuchii</name>
    <dbReference type="NCBI Taxonomy" id="84275"/>
    <lineage>
        <taxon>Eukaryota</taxon>
        <taxon>Fungi</taxon>
        <taxon>Dikarya</taxon>
        <taxon>Ascomycota</taxon>
        <taxon>Pezizomycotina</taxon>
        <taxon>Dothideomycetes</taxon>
        <taxon>Dothideomycetidae</taxon>
        <taxon>Mycosphaerellales</taxon>
        <taxon>Mycosphaerellaceae</taxon>
        <taxon>Cercospora</taxon>
    </lineage>
</organism>
<dbReference type="PROSITE" id="PS50088">
    <property type="entry name" value="ANK_REPEAT"/>
    <property type="match status" value="1"/>
</dbReference>
<dbReference type="Proteomes" id="UP000825890">
    <property type="component" value="Unassembled WGS sequence"/>
</dbReference>
<feature type="repeat" description="ANK" evidence="3">
    <location>
        <begin position="236"/>
        <end position="268"/>
    </location>
</feature>
<comment type="caution">
    <text evidence="4">The sequence shown here is derived from an EMBL/GenBank/DDBJ whole genome shotgun (WGS) entry which is preliminary data.</text>
</comment>
<proteinExistence type="predicted"/>
<evidence type="ECO:0000256" key="2">
    <source>
        <dbReference type="ARBA" id="ARBA00023043"/>
    </source>
</evidence>
<dbReference type="EMBL" id="BOLY01000005">
    <property type="protein sequence ID" value="GIZ44744.1"/>
    <property type="molecule type" value="Genomic_DNA"/>
</dbReference>
<sequence>MKKIRHALKHDAEKDYVYSNGRMTALLYAAQRDHVDLVRELMSENYNASPSVPQTRPALLFAAENGSNKVLEFLTDTKNLSLSELDNDRDAVWFAARHGQLQAIELLIEAWKNKSPTDGTRIALKLADERPKPALVVAVEAQHTDVVKKNMVQHFRDANLTTSYAKALAKPTRLRNETALKALLTFDPNPETIRTQLCQWPLLHDAIATRKADNIIKFLAKYYRTILNTVDVFDSLGRTPLGLVAIQNDEQTASLLLGLGADPSAKRPNDINDKVMPFLLACKEGRSREADFRPLDGEYYISSLCHRKIWSVLDAQAFFFF</sequence>
<gene>
    <name evidence="4" type="ORF">CKM354_000793400</name>
</gene>
<dbReference type="GeneID" id="68293509"/>
<dbReference type="AlphaFoldDB" id="A0A9P3FJ48"/>
<keyword evidence="1" id="KW-0677">Repeat</keyword>
<accession>A0A9P3FJ48</accession>
<dbReference type="Gene3D" id="1.25.40.20">
    <property type="entry name" value="Ankyrin repeat-containing domain"/>
    <property type="match status" value="1"/>
</dbReference>
<dbReference type="InterPro" id="IPR036770">
    <property type="entry name" value="Ankyrin_rpt-contain_sf"/>
</dbReference>
<dbReference type="RefSeq" id="XP_044659231.1">
    <property type="nucleotide sequence ID" value="XM_044803296.1"/>
</dbReference>
<keyword evidence="5" id="KW-1185">Reference proteome</keyword>
<evidence type="ECO:0000256" key="3">
    <source>
        <dbReference type="PROSITE-ProRule" id="PRU00023"/>
    </source>
</evidence>
<reference evidence="4 5" key="1">
    <citation type="submission" date="2021-01" db="EMBL/GenBank/DDBJ databases">
        <title>Cercospora kikuchii MAFF 305040 whole genome shotgun sequence.</title>
        <authorList>
            <person name="Kashiwa T."/>
            <person name="Suzuki T."/>
        </authorList>
    </citation>
    <scope>NUCLEOTIDE SEQUENCE [LARGE SCALE GENOMIC DNA]</scope>
    <source>
        <strain evidence="4 5">MAFF 305040</strain>
    </source>
</reference>
<dbReference type="PANTHER" id="PTHR24198:SF165">
    <property type="entry name" value="ANKYRIN REPEAT-CONTAINING PROTEIN-RELATED"/>
    <property type="match status" value="1"/>
</dbReference>
<keyword evidence="2 3" id="KW-0040">ANK repeat</keyword>
<dbReference type="OrthoDB" id="3638832at2759"/>
<dbReference type="SMART" id="SM00248">
    <property type="entry name" value="ANK"/>
    <property type="match status" value="5"/>
</dbReference>
<evidence type="ECO:0000313" key="4">
    <source>
        <dbReference type="EMBL" id="GIZ44744.1"/>
    </source>
</evidence>
<name>A0A9P3FJ48_9PEZI</name>
<dbReference type="PANTHER" id="PTHR24198">
    <property type="entry name" value="ANKYRIN REPEAT AND PROTEIN KINASE DOMAIN-CONTAINING PROTEIN"/>
    <property type="match status" value="1"/>
</dbReference>
<evidence type="ECO:0000313" key="5">
    <source>
        <dbReference type="Proteomes" id="UP000825890"/>
    </source>
</evidence>
<evidence type="ECO:0008006" key="6">
    <source>
        <dbReference type="Google" id="ProtNLM"/>
    </source>
</evidence>
<protein>
    <recommendedName>
        <fullName evidence="6">Ankyrin repeat protein</fullName>
    </recommendedName>
</protein>